<dbReference type="AlphaFoldDB" id="A0ABD0ZVR1"/>
<dbReference type="SUPFAM" id="SSF52200">
    <property type="entry name" value="Toll/Interleukin receptor TIR domain"/>
    <property type="match status" value="1"/>
</dbReference>
<sequence length="186" mass="21260">MAPSSPSSSSHNWVYDIFPSFSGKDVRVTFLSHFLKELDRRLISVFEDNEIERSQPIGPKLQWAISDSRIAVVVFSKNYASSSWCLDELVEIVKCKEEFGQIVMPIFYGLDPSHVRQQSEEFGKIFENTIKGKTDDEIQLWRKALTDVANIAGYHSLNWDNEAKVIEEITNDILGKLNLTPSKDIF</sequence>
<name>A0ABD0ZVR1_CARAN</name>
<keyword evidence="4" id="KW-1185">Reference proteome</keyword>
<dbReference type="Pfam" id="PF01582">
    <property type="entry name" value="TIR"/>
    <property type="match status" value="1"/>
</dbReference>
<dbReference type="PANTHER" id="PTHR32009:SF115">
    <property type="entry name" value="RPP1-LIKE DISEASE RESISTANCE PROTEIN-RELATED"/>
    <property type="match status" value="1"/>
</dbReference>
<dbReference type="Gene3D" id="3.40.50.10140">
    <property type="entry name" value="Toll/interleukin-1 receptor homology (TIR) domain"/>
    <property type="match status" value="1"/>
</dbReference>
<evidence type="ECO:0000313" key="3">
    <source>
        <dbReference type="EMBL" id="KAL1198707.1"/>
    </source>
</evidence>
<dbReference type="FunFam" id="3.40.50.10140:FF:000007">
    <property type="entry name" value="Disease resistance protein (TIR-NBS-LRR class)"/>
    <property type="match status" value="1"/>
</dbReference>
<protein>
    <submittedName>
        <fullName evidence="3">Disease resistance protein RPS6</fullName>
    </submittedName>
</protein>
<gene>
    <name evidence="3" type="ORF">V5N11_002971</name>
</gene>
<keyword evidence="1" id="KW-0520">NAD</keyword>
<evidence type="ECO:0000313" key="4">
    <source>
        <dbReference type="Proteomes" id="UP001558713"/>
    </source>
</evidence>
<dbReference type="EMBL" id="JBANAX010000659">
    <property type="protein sequence ID" value="KAL1198707.1"/>
    <property type="molecule type" value="Genomic_DNA"/>
</dbReference>
<evidence type="ECO:0000256" key="1">
    <source>
        <dbReference type="ARBA" id="ARBA00023027"/>
    </source>
</evidence>
<dbReference type="SMART" id="SM00255">
    <property type="entry name" value="TIR"/>
    <property type="match status" value="1"/>
</dbReference>
<evidence type="ECO:0000259" key="2">
    <source>
        <dbReference type="PROSITE" id="PS50104"/>
    </source>
</evidence>
<dbReference type="Proteomes" id="UP001558713">
    <property type="component" value="Unassembled WGS sequence"/>
</dbReference>
<comment type="caution">
    <text evidence="3">The sequence shown here is derived from an EMBL/GenBank/DDBJ whole genome shotgun (WGS) entry which is preliminary data.</text>
</comment>
<reference evidence="3 4" key="1">
    <citation type="submission" date="2024-04" db="EMBL/GenBank/DDBJ databases">
        <title>Genome assembly C_amara_ONT_v2.</title>
        <authorList>
            <person name="Yant L."/>
            <person name="Moore C."/>
            <person name="Slenker M."/>
        </authorList>
    </citation>
    <scope>NUCLEOTIDE SEQUENCE [LARGE SCALE GENOMIC DNA]</scope>
    <source>
        <tissue evidence="3">Leaf</tissue>
    </source>
</reference>
<proteinExistence type="predicted"/>
<dbReference type="InterPro" id="IPR000157">
    <property type="entry name" value="TIR_dom"/>
</dbReference>
<organism evidence="3 4">
    <name type="scientific">Cardamine amara subsp. amara</name>
    <dbReference type="NCBI Taxonomy" id="228776"/>
    <lineage>
        <taxon>Eukaryota</taxon>
        <taxon>Viridiplantae</taxon>
        <taxon>Streptophyta</taxon>
        <taxon>Embryophyta</taxon>
        <taxon>Tracheophyta</taxon>
        <taxon>Spermatophyta</taxon>
        <taxon>Magnoliopsida</taxon>
        <taxon>eudicotyledons</taxon>
        <taxon>Gunneridae</taxon>
        <taxon>Pentapetalae</taxon>
        <taxon>rosids</taxon>
        <taxon>malvids</taxon>
        <taxon>Brassicales</taxon>
        <taxon>Brassicaceae</taxon>
        <taxon>Cardamineae</taxon>
        <taxon>Cardamine</taxon>
    </lineage>
</organism>
<dbReference type="InterPro" id="IPR035897">
    <property type="entry name" value="Toll_tir_struct_dom_sf"/>
</dbReference>
<dbReference type="PANTHER" id="PTHR32009">
    <property type="entry name" value="TMV RESISTANCE PROTEIN N-LIKE"/>
    <property type="match status" value="1"/>
</dbReference>
<feature type="domain" description="TIR" evidence="2">
    <location>
        <begin position="13"/>
        <end position="177"/>
    </location>
</feature>
<accession>A0ABD0ZVR1</accession>
<dbReference type="PROSITE" id="PS50104">
    <property type="entry name" value="TIR"/>
    <property type="match status" value="1"/>
</dbReference>